<dbReference type="AlphaFoldDB" id="A0A9X1HWU7"/>
<evidence type="ECO:0000313" key="2">
    <source>
        <dbReference type="EMBL" id="MCB4797350.1"/>
    </source>
</evidence>
<protein>
    <submittedName>
        <fullName evidence="2">Uncharacterized protein</fullName>
    </submittedName>
</protein>
<accession>A0A9X1HWU7</accession>
<dbReference type="RefSeq" id="WP_226539855.1">
    <property type="nucleotide sequence ID" value="NZ_JAJAPW010000001.1"/>
</dbReference>
<evidence type="ECO:0000256" key="1">
    <source>
        <dbReference type="SAM" id="SignalP"/>
    </source>
</evidence>
<name>A0A9X1HWU7_9FLAO</name>
<keyword evidence="1" id="KW-0732">Signal</keyword>
<feature type="signal peptide" evidence="1">
    <location>
        <begin position="1"/>
        <end position="19"/>
    </location>
</feature>
<comment type="caution">
    <text evidence="2">The sequence shown here is derived from an EMBL/GenBank/DDBJ whole genome shotgun (WGS) entry which is preliminary data.</text>
</comment>
<reference evidence="2" key="1">
    <citation type="submission" date="2021-10" db="EMBL/GenBank/DDBJ databases">
        <title>Tamlana sargassums sp. nov., and Tamlana laminarinivorans sp. nov., two new bacteria isolated from the brown alga.</title>
        <authorList>
            <person name="Li J."/>
        </authorList>
    </citation>
    <scope>NUCLEOTIDE SEQUENCE</scope>
    <source>
        <strain evidence="2">PT2-4</strain>
    </source>
</reference>
<evidence type="ECO:0000313" key="3">
    <source>
        <dbReference type="Proteomes" id="UP001139199"/>
    </source>
</evidence>
<dbReference type="Proteomes" id="UP001139199">
    <property type="component" value="Unassembled WGS sequence"/>
</dbReference>
<dbReference type="EMBL" id="JAJAPW010000001">
    <property type="protein sequence ID" value="MCB4797350.1"/>
    <property type="molecule type" value="Genomic_DNA"/>
</dbReference>
<keyword evidence="3" id="KW-1185">Reference proteome</keyword>
<feature type="chain" id="PRO_5040780578" evidence="1">
    <location>
        <begin position="20"/>
        <end position="207"/>
    </location>
</feature>
<sequence>MTRLSILLLILSLSSYAQKNAIDQIISKEDSIKKTIKLNKNELINQANKIIASKYPDFVFNPLLYEITTWENSKKTIVNYRRIIRFTPYDKKDENLIYDFEVDLISQNVFPFDTWGLDRFYLPTIEEQEKIDFVIKAFGLPRFGFNNKIIENANMYSIYIDNEIAFGKYFIDKTTGKECMGSIEGSYAQPPDLPELLDIDPLIEIKE</sequence>
<gene>
    <name evidence="2" type="ORF">LG649_00725</name>
</gene>
<proteinExistence type="predicted"/>
<organism evidence="2 3">
    <name type="scientific">Neotamlana laminarinivorans</name>
    <dbReference type="NCBI Taxonomy" id="2883124"/>
    <lineage>
        <taxon>Bacteria</taxon>
        <taxon>Pseudomonadati</taxon>
        <taxon>Bacteroidota</taxon>
        <taxon>Flavobacteriia</taxon>
        <taxon>Flavobacteriales</taxon>
        <taxon>Flavobacteriaceae</taxon>
        <taxon>Neotamlana</taxon>
    </lineage>
</organism>